<keyword evidence="7 11" id="KW-0297">G-protein coupled receptor</keyword>
<feature type="transmembrane region" description="Helical" evidence="11">
    <location>
        <begin position="83"/>
        <end position="100"/>
    </location>
</feature>
<evidence type="ECO:0000256" key="2">
    <source>
        <dbReference type="ARBA" id="ARBA00010663"/>
    </source>
</evidence>
<keyword evidence="9 11" id="KW-0675">Receptor</keyword>
<evidence type="ECO:0000256" key="3">
    <source>
        <dbReference type="ARBA" id="ARBA00022475"/>
    </source>
</evidence>
<protein>
    <recommendedName>
        <fullName evidence="11">Vomeronasal type-1 receptor</fullName>
    </recommendedName>
</protein>
<dbReference type="AlphaFoldDB" id="A0A1A6HND7"/>
<dbReference type="GO" id="GO:0016503">
    <property type="term" value="F:pheromone receptor activity"/>
    <property type="evidence" value="ECO:0007669"/>
    <property type="project" value="InterPro"/>
</dbReference>
<evidence type="ECO:0000256" key="10">
    <source>
        <dbReference type="ARBA" id="ARBA00023224"/>
    </source>
</evidence>
<keyword evidence="13" id="KW-1185">Reference proteome</keyword>
<evidence type="ECO:0000313" key="12">
    <source>
        <dbReference type="EMBL" id="OBS79948.1"/>
    </source>
</evidence>
<dbReference type="PANTHER" id="PTHR24062">
    <property type="entry name" value="VOMERONASAL TYPE-1 RECEPTOR"/>
    <property type="match status" value="1"/>
</dbReference>
<evidence type="ECO:0000256" key="4">
    <source>
        <dbReference type="ARBA" id="ARBA00022507"/>
    </source>
</evidence>
<keyword evidence="6 11" id="KW-1133">Transmembrane helix</keyword>
<evidence type="ECO:0000256" key="5">
    <source>
        <dbReference type="ARBA" id="ARBA00022692"/>
    </source>
</evidence>
<keyword evidence="10 11" id="KW-0807">Transducer</keyword>
<gene>
    <name evidence="12" type="ORF">A6R68_21852</name>
</gene>
<dbReference type="GO" id="GO:0019236">
    <property type="term" value="P:response to pheromone"/>
    <property type="evidence" value="ECO:0007669"/>
    <property type="project" value="UniProtKB-KW"/>
</dbReference>
<dbReference type="SUPFAM" id="SSF81321">
    <property type="entry name" value="Family A G protein-coupled receptor-like"/>
    <property type="match status" value="1"/>
</dbReference>
<sequence>MAVFVPRKPPTDLQCKTEFFICLVAPSTNMYSTSVLSTYQFVTLVPGNWVRLLLLGVLNNVYIPMKVSGPQSTNNGTSSKSKWVCSTSAFGIGMVSIWYARDAMLISIMAWTSVSMVLFLHRHHQRLQHIFTPNQGHRHHPETRAAHTILMLVGTFVSFYVLDCICIFFHVSFVDSGLWLRHVKQVLSAAFLIISPFLLIFRDPKDPCSVIFSY</sequence>
<keyword evidence="4 11" id="KW-0589">Pheromone response</keyword>
<dbReference type="EMBL" id="LZPO01017638">
    <property type="protein sequence ID" value="OBS79948.1"/>
    <property type="molecule type" value="Genomic_DNA"/>
</dbReference>
<comment type="caution">
    <text evidence="12">The sequence shown here is derived from an EMBL/GenBank/DDBJ whole genome shotgun (WGS) entry which is preliminary data.</text>
</comment>
<comment type="subcellular location">
    <subcellularLocation>
        <location evidence="1 11">Cell membrane</location>
        <topology evidence="1 11">Multi-pass membrane protein</topology>
    </subcellularLocation>
</comment>
<dbReference type="Proteomes" id="UP000092124">
    <property type="component" value="Unassembled WGS sequence"/>
</dbReference>
<evidence type="ECO:0000256" key="11">
    <source>
        <dbReference type="RuleBase" id="RU364061"/>
    </source>
</evidence>
<feature type="transmembrane region" description="Helical" evidence="11">
    <location>
        <begin position="145"/>
        <end position="171"/>
    </location>
</feature>
<evidence type="ECO:0000256" key="8">
    <source>
        <dbReference type="ARBA" id="ARBA00023136"/>
    </source>
</evidence>
<evidence type="ECO:0000256" key="6">
    <source>
        <dbReference type="ARBA" id="ARBA00022989"/>
    </source>
</evidence>
<feature type="transmembrane region" description="Helical" evidence="11">
    <location>
        <begin position="183"/>
        <end position="201"/>
    </location>
</feature>
<dbReference type="InterPro" id="IPR004072">
    <property type="entry name" value="Vmron_rcpt_1"/>
</dbReference>
<name>A0A1A6HND7_NEOLE</name>
<dbReference type="OrthoDB" id="9606139at2759"/>
<accession>A0A1A6HND7</accession>
<dbReference type="GO" id="GO:0005886">
    <property type="term" value="C:plasma membrane"/>
    <property type="evidence" value="ECO:0007669"/>
    <property type="project" value="UniProtKB-SubCell"/>
</dbReference>
<evidence type="ECO:0000313" key="13">
    <source>
        <dbReference type="Proteomes" id="UP000092124"/>
    </source>
</evidence>
<proteinExistence type="inferred from homology"/>
<keyword evidence="5 11" id="KW-0812">Transmembrane</keyword>
<evidence type="ECO:0000256" key="1">
    <source>
        <dbReference type="ARBA" id="ARBA00004651"/>
    </source>
</evidence>
<dbReference type="STRING" id="56216.A0A1A6HND7"/>
<organism evidence="12 13">
    <name type="scientific">Neotoma lepida</name>
    <name type="common">Desert woodrat</name>
    <dbReference type="NCBI Taxonomy" id="56216"/>
    <lineage>
        <taxon>Eukaryota</taxon>
        <taxon>Metazoa</taxon>
        <taxon>Chordata</taxon>
        <taxon>Craniata</taxon>
        <taxon>Vertebrata</taxon>
        <taxon>Euteleostomi</taxon>
        <taxon>Mammalia</taxon>
        <taxon>Eutheria</taxon>
        <taxon>Euarchontoglires</taxon>
        <taxon>Glires</taxon>
        <taxon>Rodentia</taxon>
        <taxon>Myomorpha</taxon>
        <taxon>Muroidea</taxon>
        <taxon>Cricetidae</taxon>
        <taxon>Neotominae</taxon>
        <taxon>Neotoma</taxon>
    </lineage>
</organism>
<keyword evidence="3 11" id="KW-1003">Cell membrane</keyword>
<evidence type="ECO:0000256" key="7">
    <source>
        <dbReference type="ARBA" id="ARBA00023040"/>
    </source>
</evidence>
<reference evidence="12 13" key="1">
    <citation type="submission" date="2016-06" db="EMBL/GenBank/DDBJ databases">
        <title>The Draft Genome Sequence and Annotation of the Desert Woodrat Neotoma lepida.</title>
        <authorList>
            <person name="Campbell M."/>
            <person name="Oakeson K.F."/>
            <person name="Yandell M."/>
            <person name="Halpert J.R."/>
            <person name="Dearing D."/>
        </authorList>
    </citation>
    <scope>NUCLEOTIDE SEQUENCE [LARGE SCALE GENOMIC DNA]</scope>
    <source>
        <strain evidence="12">417</strain>
        <tissue evidence="12">Liver</tissue>
    </source>
</reference>
<evidence type="ECO:0000256" key="9">
    <source>
        <dbReference type="ARBA" id="ARBA00023170"/>
    </source>
</evidence>
<feature type="transmembrane region" description="Helical" evidence="11">
    <location>
        <begin position="106"/>
        <end position="124"/>
    </location>
</feature>
<dbReference type="Pfam" id="PF03402">
    <property type="entry name" value="V1R"/>
    <property type="match status" value="1"/>
</dbReference>
<keyword evidence="8 11" id="KW-0472">Membrane</keyword>
<comment type="similarity">
    <text evidence="2 11">Belongs to the G-protein coupled receptor 1 family.</text>
</comment>
<feature type="transmembrane region" description="Helical" evidence="11">
    <location>
        <begin position="39"/>
        <end position="62"/>
    </location>
</feature>